<comment type="caution">
    <text evidence="5">The sequence shown here is derived from an EMBL/GenBank/DDBJ whole genome shotgun (WGS) entry which is preliminary data.</text>
</comment>
<dbReference type="EMBL" id="NKQK01000014">
    <property type="protein sequence ID" value="PSS11056.1"/>
    <property type="molecule type" value="Genomic_DNA"/>
</dbReference>
<evidence type="ECO:0000313" key="5">
    <source>
        <dbReference type="EMBL" id="PSS11056.1"/>
    </source>
</evidence>
<sequence length="514" mass="57243">MPQDLPGYYFDAEKNRYFPIKGPIPGSSHNSSAASTSTSTQNSVSKPNLVNKSCRRIRIKPAKLLQARELYGNLITCSKGKCNFQEEYRKMQASQPIVWKYHGTERMGDGALEQIHVNIDRPHGLIGTDVLLAGSANGSLSFYEFGKVGQQFDSGVICMPDCVWPLGTEKGEKLVEVPGPLWKPSGASVQMSSNISCIKMYGKHFNTDGSPMQHVLITTLGSETSGGSVYNLNLREPLDFNLRTPMLGVRKVTSFNCTVWTADCNSDGSQAVVGTNLGAALVNLETGVPSWVFRCKSDVLSLQLDHSGKIILCGLRNGAIATVDTRQKSQGCSDRLTRHRISYPSHKPSSRATQNFGKRWFELKGNLFHSHITSMPSSISCLASLQLYDQCFLVSSMDGSIRLYDQRLMQRGPIQMYEGNVNSHTRIQLGVDPCERIFMSGGEDCNLRTWDIKSGELLFEDKFMNSVPSIVCWPRELPRVQDERQNHTEYGYGQDHSWGAWLGSHEGLLYTRWS</sequence>
<proteinExistence type="predicted"/>
<dbReference type="InterPro" id="IPR052254">
    <property type="entry name" value="CUL4-DDB1_E3_ligase_receptor"/>
</dbReference>
<gene>
    <name evidence="5" type="ORF">CEY00_Acc15329</name>
</gene>
<organism evidence="5 6">
    <name type="scientific">Actinidia chinensis var. chinensis</name>
    <name type="common">Chinese soft-hair kiwi</name>
    <dbReference type="NCBI Taxonomy" id="1590841"/>
    <lineage>
        <taxon>Eukaryota</taxon>
        <taxon>Viridiplantae</taxon>
        <taxon>Streptophyta</taxon>
        <taxon>Embryophyta</taxon>
        <taxon>Tracheophyta</taxon>
        <taxon>Spermatophyta</taxon>
        <taxon>Magnoliopsida</taxon>
        <taxon>eudicotyledons</taxon>
        <taxon>Gunneridae</taxon>
        <taxon>Pentapetalae</taxon>
        <taxon>asterids</taxon>
        <taxon>Ericales</taxon>
        <taxon>Actinidiaceae</taxon>
        <taxon>Actinidia</taxon>
    </lineage>
</organism>
<dbReference type="InParanoid" id="A0A2R6QMA2"/>
<feature type="repeat" description="WD" evidence="3">
    <location>
        <begin position="429"/>
        <end position="460"/>
    </location>
</feature>
<dbReference type="Proteomes" id="UP000241394">
    <property type="component" value="Chromosome LG14"/>
</dbReference>
<dbReference type="FunCoup" id="A0A2R6QMA2">
    <property type="interactions" value="1849"/>
</dbReference>
<name>A0A2R6QMA2_ACTCC</name>
<keyword evidence="6" id="KW-1185">Reference proteome</keyword>
<accession>A0A2R6QMA2</accession>
<dbReference type="PROSITE" id="PS50082">
    <property type="entry name" value="WD_REPEATS_2"/>
    <property type="match status" value="1"/>
</dbReference>
<dbReference type="Gene3D" id="2.130.10.10">
    <property type="entry name" value="YVTN repeat-like/Quinoprotein amine dehydrogenase"/>
    <property type="match status" value="1"/>
</dbReference>
<dbReference type="InterPro" id="IPR036322">
    <property type="entry name" value="WD40_repeat_dom_sf"/>
</dbReference>
<reference evidence="5 6" key="1">
    <citation type="submission" date="2017-07" db="EMBL/GenBank/DDBJ databases">
        <title>An improved, manually edited Actinidia chinensis var. chinensis (kiwifruit) genome highlights the challenges associated with draft genomes and gene prediction in plants.</title>
        <authorList>
            <person name="Pilkington S."/>
            <person name="Crowhurst R."/>
            <person name="Hilario E."/>
            <person name="Nardozza S."/>
            <person name="Fraser L."/>
            <person name="Peng Y."/>
            <person name="Gunaseelan K."/>
            <person name="Simpson R."/>
            <person name="Tahir J."/>
            <person name="Deroles S."/>
            <person name="Templeton K."/>
            <person name="Luo Z."/>
            <person name="Davy M."/>
            <person name="Cheng C."/>
            <person name="Mcneilage M."/>
            <person name="Scaglione D."/>
            <person name="Liu Y."/>
            <person name="Zhang Q."/>
            <person name="Datson P."/>
            <person name="De Silva N."/>
            <person name="Gardiner S."/>
            <person name="Bassett H."/>
            <person name="Chagne D."/>
            <person name="Mccallum J."/>
            <person name="Dzierzon H."/>
            <person name="Deng C."/>
            <person name="Wang Y.-Y."/>
            <person name="Barron N."/>
            <person name="Manako K."/>
            <person name="Bowen J."/>
            <person name="Foster T."/>
            <person name="Erridge Z."/>
            <person name="Tiffin H."/>
            <person name="Waite C."/>
            <person name="Davies K."/>
            <person name="Grierson E."/>
            <person name="Laing W."/>
            <person name="Kirk R."/>
            <person name="Chen X."/>
            <person name="Wood M."/>
            <person name="Montefiori M."/>
            <person name="Brummell D."/>
            <person name="Schwinn K."/>
            <person name="Catanach A."/>
            <person name="Fullerton C."/>
            <person name="Li D."/>
            <person name="Meiyalaghan S."/>
            <person name="Nieuwenhuizen N."/>
            <person name="Read N."/>
            <person name="Prakash R."/>
            <person name="Hunter D."/>
            <person name="Zhang H."/>
            <person name="Mckenzie M."/>
            <person name="Knabel M."/>
            <person name="Harris A."/>
            <person name="Allan A."/>
            <person name="Chen A."/>
            <person name="Janssen B."/>
            <person name="Plunkett B."/>
            <person name="Dwamena C."/>
            <person name="Voogd C."/>
            <person name="Leif D."/>
            <person name="Lafferty D."/>
            <person name="Souleyre E."/>
            <person name="Varkonyi-Gasic E."/>
            <person name="Gambi F."/>
            <person name="Hanley J."/>
            <person name="Yao J.-L."/>
            <person name="Cheung J."/>
            <person name="David K."/>
            <person name="Warren B."/>
            <person name="Marsh K."/>
            <person name="Snowden K."/>
            <person name="Lin-Wang K."/>
            <person name="Brian L."/>
            <person name="Martinez-Sanchez M."/>
            <person name="Wang M."/>
            <person name="Ileperuma N."/>
            <person name="Macnee N."/>
            <person name="Campin R."/>
            <person name="Mcatee P."/>
            <person name="Drummond R."/>
            <person name="Espley R."/>
            <person name="Ireland H."/>
            <person name="Wu R."/>
            <person name="Atkinson R."/>
            <person name="Karunairetnam S."/>
            <person name="Bulley S."/>
            <person name="Chunkath S."/>
            <person name="Hanley Z."/>
            <person name="Storey R."/>
            <person name="Thrimawithana A."/>
            <person name="Thomson S."/>
            <person name="David C."/>
            <person name="Testolin R."/>
        </authorList>
    </citation>
    <scope>NUCLEOTIDE SEQUENCE [LARGE SCALE GENOMIC DNA]</scope>
    <source>
        <strain evidence="6">cv. Red5</strain>
        <tissue evidence="5">Young leaf</tissue>
    </source>
</reference>
<dbReference type="Pfam" id="PF00400">
    <property type="entry name" value="WD40"/>
    <property type="match status" value="1"/>
</dbReference>
<evidence type="ECO:0000256" key="3">
    <source>
        <dbReference type="PROSITE-ProRule" id="PRU00221"/>
    </source>
</evidence>
<protein>
    <submittedName>
        <fullName evidence="5">DDB1-and CUL4-associated factor like</fullName>
    </submittedName>
</protein>
<keyword evidence="2" id="KW-0677">Repeat</keyword>
<feature type="region of interest" description="Disordered" evidence="4">
    <location>
        <begin position="21"/>
        <end position="47"/>
    </location>
</feature>
<feature type="compositionally biased region" description="Low complexity" evidence="4">
    <location>
        <begin position="27"/>
        <end position="45"/>
    </location>
</feature>
<evidence type="ECO:0000256" key="1">
    <source>
        <dbReference type="ARBA" id="ARBA00022574"/>
    </source>
</evidence>
<evidence type="ECO:0000256" key="4">
    <source>
        <dbReference type="SAM" id="MobiDB-lite"/>
    </source>
</evidence>
<dbReference type="OrthoDB" id="128867at2759"/>
<dbReference type="OMA" id="FQHEYQK"/>
<evidence type="ECO:0000313" key="6">
    <source>
        <dbReference type="Proteomes" id="UP000241394"/>
    </source>
</evidence>
<dbReference type="AlphaFoldDB" id="A0A2R6QMA2"/>
<keyword evidence="1 3" id="KW-0853">WD repeat</keyword>
<dbReference type="Gramene" id="PSS11056">
    <property type="protein sequence ID" value="PSS11056"/>
    <property type="gene ID" value="CEY00_Acc15329"/>
</dbReference>
<dbReference type="InterPro" id="IPR015943">
    <property type="entry name" value="WD40/YVTN_repeat-like_dom_sf"/>
</dbReference>
<dbReference type="InterPro" id="IPR001680">
    <property type="entry name" value="WD40_rpt"/>
</dbReference>
<evidence type="ECO:0000256" key="2">
    <source>
        <dbReference type="ARBA" id="ARBA00022737"/>
    </source>
</evidence>
<dbReference type="SMART" id="SM00320">
    <property type="entry name" value="WD40"/>
    <property type="match status" value="3"/>
</dbReference>
<dbReference type="SUPFAM" id="SSF50978">
    <property type="entry name" value="WD40 repeat-like"/>
    <property type="match status" value="1"/>
</dbReference>
<dbReference type="STRING" id="1590841.A0A2R6QMA2"/>
<dbReference type="PANTHER" id="PTHR44472">
    <property type="entry name" value="DDB1- AND CUL4-ASSOCIATED FACTOR 4-RELATED"/>
    <property type="match status" value="1"/>
</dbReference>
<reference evidence="6" key="2">
    <citation type="journal article" date="2018" name="BMC Genomics">
        <title>A manually annotated Actinidia chinensis var. chinensis (kiwifruit) genome highlights the challenges associated with draft genomes and gene prediction in plants.</title>
        <authorList>
            <person name="Pilkington S.M."/>
            <person name="Crowhurst R."/>
            <person name="Hilario E."/>
            <person name="Nardozza S."/>
            <person name="Fraser L."/>
            <person name="Peng Y."/>
            <person name="Gunaseelan K."/>
            <person name="Simpson R."/>
            <person name="Tahir J."/>
            <person name="Deroles S.C."/>
            <person name="Templeton K."/>
            <person name="Luo Z."/>
            <person name="Davy M."/>
            <person name="Cheng C."/>
            <person name="McNeilage M."/>
            <person name="Scaglione D."/>
            <person name="Liu Y."/>
            <person name="Zhang Q."/>
            <person name="Datson P."/>
            <person name="De Silva N."/>
            <person name="Gardiner S.E."/>
            <person name="Bassett H."/>
            <person name="Chagne D."/>
            <person name="McCallum J."/>
            <person name="Dzierzon H."/>
            <person name="Deng C."/>
            <person name="Wang Y.Y."/>
            <person name="Barron L."/>
            <person name="Manako K."/>
            <person name="Bowen J."/>
            <person name="Foster T.M."/>
            <person name="Erridge Z.A."/>
            <person name="Tiffin H."/>
            <person name="Waite C.N."/>
            <person name="Davies K.M."/>
            <person name="Grierson E.P."/>
            <person name="Laing W.A."/>
            <person name="Kirk R."/>
            <person name="Chen X."/>
            <person name="Wood M."/>
            <person name="Montefiori M."/>
            <person name="Brummell D.A."/>
            <person name="Schwinn K.E."/>
            <person name="Catanach A."/>
            <person name="Fullerton C."/>
            <person name="Li D."/>
            <person name="Meiyalaghan S."/>
            <person name="Nieuwenhuizen N."/>
            <person name="Read N."/>
            <person name="Prakash R."/>
            <person name="Hunter D."/>
            <person name="Zhang H."/>
            <person name="McKenzie M."/>
            <person name="Knabel M."/>
            <person name="Harris A."/>
            <person name="Allan A.C."/>
            <person name="Gleave A."/>
            <person name="Chen A."/>
            <person name="Janssen B.J."/>
            <person name="Plunkett B."/>
            <person name="Ampomah-Dwamena C."/>
            <person name="Voogd C."/>
            <person name="Leif D."/>
            <person name="Lafferty D."/>
            <person name="Souleyre E.J.F."/>
            <person name="Varkonyi-Gasic E."/>
            <person name="Gambi F."/>
            <person name="Hanley J."/>
            <person name="Yao J.L."/>
            <person name="Cheung J."/>
            <person name="David K.M."/>
            <person name="Warren B."/>
            <person name="Marsh K."/>
            <person name="Snowden K.C."/>
            <person name="Lin-Wang K."/>
            <person name="Brian L."/>
            <person name="Martinez-Sanchez M."/>
            <person name="Wang M."/>
            <person name="Ileperuma N."/>
            <person name="Macnee N."/>
            <person name="Campin R."/>
            <person name="McAtee P."/>
            <person name="Drummond R.S.M."/>
            <person name="Espley R.V."/>
            <person name="Ireland H.S."/>
            <person name="Wu R."/>
            <person name="Atkinson R.G."/>
            <person name="Karunairetnam S."/>
            <person name="Bulley S."/>
            <person name="Chunkath S."/>
            <person name="Hanley Z."/>
            <person name="Storey R."/>
            <person name="Thrimawithana A.H."/>
            <person name="Thomson S."/>
            <person name="David C."/>
            <person name="Testolin R."/>
            <person name="Huang H."/>
            <person name="Hellens R.P."/>
            <person name="Schaffer R.J."/>
        </authorList>
    </citation>
    <scope>NUCLEOTIDE SEQUENCE [LARGE SCALE GENOMIC DNA]</scope>
    <source>
        <strain evidence="6">cv. Red5</strain>
    </source>
</reference>
<dbReference type="PANTHER" id="PTHR44472:SF1">
    <property type="entry name" value="DDB1 AND CUL4 ASSOCIATED FACTOR 4"/>
    <property type="match status" value="1"/>
</dbReference>